<dbReference type="Proteomes" id="UP001501594">
    <property type="component" value="Unassembled WGS sequence"/>
</dbReference>
<protein>
    <recommendedName>
        <fullName evidence="3">2-phosphosulfolactate phosphatase</fullName>
    </recommendedName>
</protein>
<evidence type="ECO:0000313" key="1">
    <source>
        <dbReference type="EMBL" id="GAA4266319.1"/>
    </source>
</evidence>
<gene>
    <name evidence="1" type="ORF">GCM10022256_19310</name>
</gene>
<dbReference type="Gene3D" id="3.90.1560.10">
    <property type="entry name" value="ComB-like"/>
    <property type="match status" value="1"/>
</dbReference>
<keyword evidence="2" id="KW-1185">Reference proteome</keyword>
<proteinExistence type="predicted"/>
<accession>A0ABP8E2Q4</accession>
<reference evidence="2" key="1">
    <citation type="journal article" date="2019" name="Int. J. Syst. Evol. Microbiol.">
        <title>The Global Catalogue of Microorganisms (GCM) 10K type strain sequencing project: providing services to taxonomists for standard genome sequencing and annotation.</title>
        <authorList>
            <consortium name="The Broad Institute Genomics Platform"/>
            <consortium name="The Broad Institute Genome Sequencing Center for Infectious Disease"/>
            <person name="Wu L."/>
            <person name="Ma J."/>
        </authorList>
    </citation>
    <scope>NUCLEOTIDE SEQUENCE [LARGE SCALE GENOMIC DNA]</scope>
    <source>
        <strain evidence="2">JCM 17442</strain>
    </source>
</reference>
<dbReference type="InterPro" id="IPR036702">
    <property type="entry name" value="ComB-like_sf"/>
</dbReference>
<organism evidence="1 2">
    <name type="scientific">Frondihabitans peucedani</name>
    <dbReference type="NCBI Taxonomy" id="598626"/>
    <lineage>
        <taxon>Bacteria</taxon>
        <taxon>Bacillati</taxon>
        <taxon>Actinomycetota</taxon>
        <taxon>Actinomycetes</taxon>
        <taxon>Micrococcales</taxon>
        <taxon>Microbacteriaceae</taxon>
        <taxon>Frondihabitans</taxon>
    </lineage>
</organism>
<dbReference type="RefSeq" id="WP_344795435.1">
    <property type="nucleotide sequence ID" value="NZ_BAABAU010000001.1"/>
</dbReference>
<evidence type="ECO:0000313" key="2">
    <source>
        <dbReference type="Proteomes" id="UP001501594"/>
    </source>
</evidence>
<dbReference type="EMBL" id="BAABAU010000001">
    <property type="protein sequence ID" value="GAA4266319.1"/>
    <property type="molecule type" value="Genomic_DNA"/>
</dbReference>
<name>A0ABP8E2Q4_9MICO</name>
<evidence type="ECO:0008006" key="3">
    <source>
        <dbReference type="Google" id="ProtNLM"/>
    </source>
</evidence>
<dbReference type="SUPFAM" id="SSF142823">
    <property type="entry name" value="ComB-like"/>
    <property type="match status" value="1"/>
</dbReference>
<comment type="caution">
    <text evidence="1">The sequence shown here is derived from an EMBL/GenBank/DDBJ whole genome shotgun (WGS) entry which is preliminary data.</text>
</comment>
<sequence>MPDQQRYQVRLDWGEAGARRIGLDAHAVVVVDELDGHGAASAAQVAAAVAQACAESTLADGGAPEVLCATSVSAGDAAGRILRLQNALGDRCIVAIVGAGSLDDDGFRTTVEDHLAAGAVVDALAELGIDFSSPEAAVACAAWRALQKASGHLLTASASAARLGGGVPDASTQRREHPTRASILREWSAPA</sequence>